<dbReference type="NCBIfam" id="TIGR00254">
    <property type="entry name" value="GGDEF"/>
    <property type="match status" value="1"/>
</dbReference>
<dbReference type="CDD" id="cd01949">
    <property type="entry name" value="GGDEF"/>
    <property type="match status" value="1"/>
</dbReference>
<comment type="catalytic activity">
    <reaction evidence="2">
        <text>2 GTP = 3',3'-c-di-GMP + 2 diphosphate</text>
        <dbReference type="Rhea" id="RHEA:24898"/>
        <dbReference type="ChEBI" id="CHEBI:33019"/>
        <dbReference type="ChEBI" id="CHEBI:37565"/>
        <dbReference type="ChEBI" id="CHEBI:58805"/>
        <dbReference type="EC" id="2.7.7.65"/>
    </reaction>
</comment>
<protein>
    <recommendedName>
        <fullName evidence="1">diguanylate cyclase</fullName>
        <ecNumber evidence="1">2.7.7.65</ecNumber>
    </recommendedName>
</protein>
<dbReference type="Proteomes" id="UP001064632">
    <property type="component" value="Chromosome"/>
</dbReference>
<dbReference type="GO" id="GO:0052621">
    <property type="term" value="F:diguanylate cyclase activity"/>
    <property type="evidence" value="ECO:0007669"/>
    <property type="project" value="UniProtKB-EC"/>
</dbReference>
<keyword evidence="4" id="KW-0472">Membrane</keyword>
<dbReference type="Pfam" id="PF00990">
    <property type="entry name" value="GGDEF"/>
    <property type="match status" value="1"/>
</dbReference>
<proteinExistence type="predicted"/>
<dbReference type="InterPro" id="IPR029787">
    <property type="entry name" value="Nucleotide_cyclase"/>
</dbReference>
<evidence type="ECO:0000256" key="1">
    <source>
        <dbReference type="ARBA" id="ARBA00012528"/>
    </source>
</evidence>
<evidence type="ECO:0000259" key="5">
    <source>
        <dbReference type="PROSITE" id="PS50887"/>
    </source>
</evidence>
<feature type="transmembrane region" description="Helical" evidence="4">
    <location>
        <begin position="6"/>
        <end position="28"/>
    </location>
</feature>
<evidence type="ECO:0000313" key="6">
    <source>
        <dbReference type="EMBL" id="UXI67592.1"/>
    </source>
</evidence>
<keyword evidence="4" id="KW-0812">Transmembrane</keyword>
<dbReference type="EC" id="2.7.7.65" evidence="1"/>
<keyword evidence="3" id="KW-0175">Coiled coil</keyword>
<evidence type="ECO:0000313" key="7">
    <source>
        <dbReference type="Proteomes" id="UP001064632"/>
    </source>
</evidence>
<dbReference type="PROSITE" id="PS50887">
    <property type="entry name" value="GGDEF"/>
    <property type="match status" value="1"/>
</dbReference>
<sequence>MLSHLAVILVGAGTLGLYLYFAAVAQLLESVGHRVLDNVRLMPLTLVSADLDALADNTDATAKTRVEQQLRRLMDVSGDWASATLVDVRGGQPRRLAGLGNEPAEGLSPEERDLWRSGAQRGVLGNVGEAARERTELSAVVNFGSGELRYVGVLRLDAASLQASLRFLRLSGLLAFLFGILLALVTSRLMAERMQRRIEALGQRCHALASGQEMPRGLPAIGDEFDRVIEEFDLVAQRLRQTAAERESALHALTESNARLESRVAERTREIEAASGQLKAEIENRLQVEALLAEAALTDPLTSLLNRRAMIEMLAQASSDSRGQGGFCMLLADIDHFKRINDNYGHNVGDKALVAVAQQLDALQGDSRHAARWGGEEFFLVLPGTALTDACRRAEELRSRVEKMTVPAAPGLRVTISVGVAELQSGEPLEDCLRRCDQALYRAKDAGRNTVVAARGNLFATMS</sequence>
<keyword evidence="6" id="KW-0808">Transferase</keyword>
<keyword evidence="4" id="KW-1133">Transmembrane helix</keyword>
<reference evidence="6" key="1">
    <citation type="submission" date="2022-09" db="EMBL/GenBank/DDBJ databases">
        <title>Tahibacter sp. nov., isolated from a fresh water.</title>
        <authorList>
            <person name="Baek J.H."/>
            <person name="Lee J.K."/>
            <person name="Kim J.M."/>
            <person name="Jeon C.O."/>
        </authorList>
    </citation>
    <scope>NUCLEOTIDE SEQUENCE</scope>
    <source>
        <strain evidence="6">W38</strain>
    </source>
</reference>
<keyword evidence="7" id="KW-1185">Reference proteome</keyword>
<dbReference type="RefSeq" id="WP_261694562.1">
    <property type="nucleotide sequence ID" value="NZ_CP104694.1"/>
</dbReference>
<accession>A0ABY6BCQ8</accession>
<dbReference type="InterPro" id="IPR043128">
    <property type="entry name" value="Rev_trsase/Diguanyl_cyclase"/>
</dbReference>
<evidence type="ECO:0000256" key="3">
    <source>
        <dbReference type="SAM" id="Coils"/>
    </source>
</evidence>
<name>A0ABY6BCQ8_9GAMM</name>
<feature type="domain" description="GGDEF" evidence="5">
    <location>
        <begin position="325"/>
        <end position="456"/>
    </location>
</feature>
<evidence type="ECO:0000256" key="2">
    <source>
        <dbReference type="ARBA" id="ARBA00034247"/>
    </source>
</evidence>
<gene>
    <name evidence="6" type="ORF">N4264_23100</name>
</gene>
<dbReference type="InterPro" id="IPR050469">
    <property type="entry name" value="Diguanylate_Cyclase"/>
</dbReference>
<keyword evidence="6" id="KW-0548">Nucleotidyltransferase</keyword>
<feature type="transmembrane region" description="Helical" evidence="4">
    <location>
        <begin position="170"/>
        <end position="191"/>
    </location>
</feature>
<dbReference type="PANTHER" id="PTHR45138:SF9">
    <property type="entry name" value="DIGUANYLATE CYCLASE DGCM-RELATED"/>
    <property type="match status" value="1"/>
</dbReference>
<dbReference type="Gene3D" id="3.30.70.270">
    <property type="match status" value="1"/>
</dbReference>
<dbReference type="PANTHER" id="PTHR45138">
    <property type="entry name" value="REGULATORY COMPONENTS OF SENSORY TRANSDUCTION SYSTEM"/>
    <property type="match status" value="1"/>
</dbReference>
<dbReference type="InterPro" id="IPR000160">
    <property type="entry name" value="GGDEF_dom"/>
</dbReference>
<evidence type="ECO:0000256" key="4">
    <source>
        <dbReference type="SAM" id="Phobius"/>
    </source>
</evidence>
<dbReference type="SMART" id="SM00267">
    <property type="entry name" value="GGDEF"/>
    <property type="match status" value="1"/>
</dbReference>
<dbReference type="SUPFAM" id="SSF55073">
    <property type="entry name" value="Nucleotide cyclase"/>
    <property type="match status" value="1"/>
</dbReference>
<organism evidence="6 7">
    <name type="scientific">Tahibacter amnicola</name>
    <dbReference type="NCBI Taxonomy" id="2976241"/>
    <lineage>
        <taxon>Bacteria</taxon>
        <taxon>Pseudomonadati</taxon>
        <taxon>Pseudomonadota</taxon>
        <taxon>Gammaproteobacteria</taxon>
        <taxon>Lysobacterales</taxon>
        <taxon>Rhodanobacteraceae</taxon>
        <taxon>Tahibacter</taxon>
    </lineage>
</organism>
<feature type="coiled-coil region" evidence="3">
    <location>
        <begin position="250"/>
        <end position="277"/>
    </location>
</feature>
<dbReference type="EMBL" id="CP104694">
    <property type="protein sequence ID" value="UXI67592.1"/>
    <property type="molecule type" value="Genomic_DNA"/>
</dbReference>